<reference evidence="4" key="1">
    <citation type="submission" date="2022-11" db="UniProtKB">
        <authorList>
            <consortium name="WormBaseParasite"/>
        </authorList>
    </citation>
    <scope>IDENTIFICATION</scope>
</reference>
<dbReference type="InterPro" id="IPR014756">
    <property type="entry name" value="Ig_E-set"/>
</dbReference>
<dbReference type="SUPFAM" id="SSF81296">
    <property type="entry name" value="E set domains"/>
    <property type="match status" value="1"/>
</dbReference>
<dbReference type="InterPro" id="IPR011021">
    <property type="entry name" value="Arrestin-like_N"/>
</dbReference>
<protein>
    <submittedName>
        <fullName evidence="4">Arrestin-like N-terminal domain-containing protein</fullName>
    </submittedName>
</protein>
<dbReference type="PANTHER" id="PTHR11188:SF176">
    <property type="entry name" value="ARRESTIN DOMAIN-CONTAINING PROTEIN 1"/>
    <property type="match status" value="1"/>
</dbReference>
<name>A0A914Q9X6_9BILA</name>
<accession>A0A914Q9X6</accession>
<dbReference type="Pfam" id="PF00339">
    <property type="entry name" value="Arrestin_N"/>
    <property type="match status" value="1"/>
</dbReference>
<evidence type="ECO:0000313" key="3">
    <source>
        <dbReference type="Proteomes" id="UP000887578"/>
    </source>
</evidence>
<sequence length="372" mass="41187">MSNLQLILDEPSATFFPLSPVNGQLIFESIDPIKVKNITIKLFGKAEVKFSEEINGKLEIYADEEIIIEKDFELWSRIDNEKLAAGKHDFSFKFILPEQCPPSFIGEKGNINYKLIAKVDVSGEDLEVEEIITVSPMTYISTNSHVICTTTFNDVNITAGRGRPTFPAAFYTSAKIAYRIFNLNDEIPLSVEISNFSIFPVESIETGLSWNSNFSGKPHSNDGPAIVDTIKGELDYSNTQLSIPAGAASTFEHTLKSTATLPTVNSCSILKHNYLVFVRIHFGDSTKVLEFFIPIILSNIAFHETVEGGETMLPSESVETGGFPKVTVPQSQIEQKEQKTEIERNSAVAIPFDENLSHIEGIVHAPPESLHV</sequence>
<dbReference type="Proteomes" id="UP000887578">
    <property type="component" value="Unplaced"/>
</dbReference>
<dbReference type="Gene3D" id="2.60.40.640">
    <property type="match status" value="2"/>
</dbReference>
<dbReference type="WBParaSite" id="PDA_v2.g2840.t1">
    <property type="protein sequence ID" value="PDA_v2.g2840.t1"/>
    <property type="gene ID" value="PDA_v2.g2840"/>
</dbReference>
<dbReference type="GO" id="GO:0015031">
    <property type="term" value="P:protein transport"/>
    <property type="evidence" value="ECO:0007669"/>
    <property type="project" value="TreeGrafter"/>
</dbReference>
<dbReference type="AlphaFoldDB" id="A0A914Q9X6"/>
<comment type="similarity">
    <text evidence="1">Belongs to the arrestin family.</text>
</comment>
<feature type="domain" description="Arrestin-like N-terminal" evidence="2">
    <location>
        <begin position="5"/>
        <end position="136"/>
    </location>
</feature>
<dbReference type="InterPro" id="IPR050357">
    <property type="entry name" value="Arrestin_domain-protein"/>
</dbReference>
<keyword evidence="3" id="KW-1185">Reference proteome</keyword>
<evidence type="ECO:0000256" key="1">
    <source>
        <dbReference type="ARBA" id="ARBA00005298"/>
    </source>
</evidence>
<dbReference type="GO" id="GO:0005737">
    <property type="term" value="C:cytoplasm"/>
    <property type="evidence" value="ECO:0007669"/>
    <property type="project" value="TreeGrafter"/>
</dbReference>
<evidence type="ECO:0000259" key="2">
    <source>
        <dbReference type="Pfam" id="PF00339"/>
    </source>
</evidence>
<organism evidence="3 4">
    <name type="scientific">Panagrolaimus davidi</name>
    <dbReference type="NCBI Taxonomy" id="227884"/>
    <lineage>
        <taxon>Eukaryota</taxon>
        <taxon>Metazoa</taxon>
        <taxon>Ecdysozoa</taxon>
        <taxon>Nematoda</taxon>
        <taxon>Chromadorea</taxon>
        <taxon>Rhabditida</taxon>
        <taxon>Tylenchina</taxon>
        <taxon>Panagrolaimomorpha</taxon>
        <taxon>Panagrolaimoidea</taxon>
        <taxon>Panagrolaimidae</taxon>
        <taxon>Panagrolaimus</taxon>
    </lineage>
</organism>
<proteinExistence type="inferred from homology"/>
<dbReference type="InterPro" id="IPR014752">
    <property type="entry name" value="Arrestin-like_C"/>
</dbReference>
<dbReference type="PANTHER" id="PTHR11188">
    <property type="entry name" value="ARRESTIN DOMAIN CONTAINING PROTEIN"/>
    <property type="match status" value="1"/>
</dbReference>
<evidence type="ECO:0000313" key="4">
    <source>
        <dbReference type="WBParaSite" id="PDA_v2.g2840.t1"/>
    </source>
</evidence>